<dbReference type="SUPFAM" id="SSF53271">
    <property type="entry name" value="PRTase-like"/>
    <property type="match status" value="1"/>
</dbReference>
<dbReference type="RefSeq" id="WP_338435621.1">
    <property type="nucleotide sequence ID" value="NZ_JAUYVH010000002.1"/>
</dbReference>
<dbReference type="Gene3D" id="3.30.1310.20">
    <property type="entry name" value="PRTase-like"/>
    <property type="match status" value="1"/>
</dbReference>
<dbReference type="Pfam" id="PF00156">
    <property type="entry name" value="Pribosyltran"/>
    <property type="match status" value="1"/>
</dbReference>
<keyword evidence="3" id="KW-1185">Reference proteome</keyword>
<proteinExistence type="predicted"/>
<name>A0ABU1BNT6_9BURK</name>
<evidence type="ECO:0000313" key="3">
    <source>
        <dbReference type="Proteomes" id="UP001225596"/>
    </source>
</evidence>
<protein>
    <submittedName>
        <fullName evidence="2">Phosphoribosyltransferase</fullName>
    </submittedName>
</protein>
<keyword evidence="2" id="KW-0808">Transferase</keyword>
<dbReference type="Gene3D" id="3.40.50.2020">
    <property type="match status" value="1"/>
</dbReference>
<sequence length="236" mass="25774">MFGDPPPFKDRRDAGLQLASALMYLKKDRPVILALPRGGVPVAYEVAHELMAPLDVLLVRKIGAPGYAELGIGAVVDGERPQTVLNEDLVSQLGVSSVYIAEETERQLLEIERRRKLYCGDRPPLQVHGRTVIVVDDGIATGGTMAVALKALMQEGPAKLIFAVPVAPRETLDKLCVGVDDGVCLTVPDNFRAVGQFYENFDQTSDEEVISLLERQYVGLPANNSRAQATRHAQER</sequence>
<dbReference type="InterPro" id="IPR000836">
    <property type="entry name" value="PRTase_dom"/>
</dbReference>
<dbReference type="EMBL" id="JAUYVH010000002">
    <property type="protein sequence ID" value="MDQ9169686.1"/>
    <property type="molecule type" value="Genomic_DNA"/>
</dbReference>
<dbReference type="CDD" id="cd06223">
    <property type="entry name" value="PRTases_typeI"/>
    <property type="match status" value="1"/>
</dbReference>
<accession>A0ABU1BNT6</accession>
<comment type="caution">
    <text evidence="2">The sequence shown here is derived from an EMBL/GenBank/DDBJ whole genome shotgun (WGS) entry which is preliminary data.</text>
</comment>
<gene>
    <name evidence="2" type="ORF">Q8A64_04595</name>
</gene>
<evidence type="ECO:0000259" key="1">
    <source>
        <dbReference type="Pfam" id="PF00156"/>
    </source>
</evidence>
<dbReference type="GO" id="GO:0016757">
    <property type="term" value="F:glycosyltransferase activity"/>
    <property type="evidence" value="ECO:0007669"/>
    <property type="project" value="UniProtKB-KW"/>
</dbReference>
<keyword evidence="2" id="KW-0328">Glycosyltransferase</keyword>
<organism evidence="2 3">
    <name type="scientific">Keguizhuia sedimenti</name>
    <dbReference type="NCBI Taxonomy" id="3064264"/>
    <lineage>
        <taxon>Bacteria</taxon>
        <taxon>Pseudomonadati</taxon>
        <taxon>Pseudomonadota</taxon>
        <taxon>Betaproteobacteria</taxon>
        <taxon>Burkholderiales</taxon>
        <taxon>Oxalobacteraceae</taxon>
        <taxon>Keguizhuia</taxon>
    </lineage>
</organism>
<feature type="domain" description="Phosphoribosyltransferase" evidence="1">
    <location>
        <begin position="26"/>
        <end position="198"/>
    </location>
</feature>
<reference evidence="2 3" key="1">
    <citation type="submission" date="2023-08" db="EMBL/GenBank/DDBJ databases">
        <title>Oxalobacteraceae gen .nov., isolated from river sludge outside the plant.</title>
        <authorList>
            <person name="Zhao S.Y."/>
        </authorList>
    </citation>
    <scope>NUCLEOTIDE SEQUENCE [LARGE SCALE GENOMIC DNA]</scope>
    <source>
        <strain evidence="2 3">R-40</strain>
    </source>
</reference>
<dbReference type="InterPro" id="IPR029057">
    <property type="entry name" value="PRTase-like"/>
</dbReference>
<evidence type="ECO:0000313" key="2">
    <source>
        <dbReference type="EMBL" id="MDQ9169686.1"/>
    </source>
</evidence>
<dbReference type="Proteomes" id="UP001225596">
    <property type="component" value="Unassembled WGS sequence"/>
</dbReference>